<dbReference type="Proteomes" id="UP000051448">
    <property type="component" value="Unassembled WGS sequence"/>
</dbReference>
<evidence type="ECO:0000256" key="7">
    <source>
        <dbReference type="ARBA" id="ARBA00050056"/>
    </source>
</evidence>
<dbReference type="NCBIfam" id="TIGR02116">
    <property type="entry name" value="toxin_Txe_YoeB"/>
    <property type="match status" value="1"/>
</dbReference>
<proteinExistence type="inferred from homology"/>
<evidence type="ECO:0000256" key="4">
    <source>
        <dbReference type="ARBA" id="ARBA00022759"/>
    </source>
</evidence>
<dbReference type="GO" id="GO:0006401">
    <property type="term" value="P:RNA catabolic process"/>
    <property type="evidence" value="ECO:0007669"/>
    <property type="project" value="InterPro"/>
</dbReference>
<accession>A0A0R1MA33</accession>
<keyword evidence="5" id="KW-0378">Hydrolase</keyword>
<comment type="similarity">
    <text evidence="1">Belongs to the YoeB family.</text>
</comment>
<dbReference type="RefSeq" id="WP_057870270.1">
    <property type="nucleotide sequence ID" value="NZ_AZDX01000051.1"/>
</dbReference>
<dbReference type="GO" id="GO:0045892">
    <property type="term" value="P:negative regulation of DNA-templated transcription"/>
    <property type="evidence" value="ECO:0007669"/>
    <property type="project" value="TreeGrafter"/>
</dbReference>
<dbReference type="SUPFAM" id="SSF143011">
    <property type="entry name" value="RelE-like"/>
    <property type="match status" value="1"/>
</dbReference>
<evidence type="ECO:0000256" key="6">
    <source>
        <dbReference type="ARBA" id="ARBA00030388"/>
    </source>
</evidence>
<dbReference type="Pfam" id="PF06769">
    <property type="entry name" value="YoeB_toxin"/>
    <property type="match status" value="1"/>
</dbReference>
<dbReference type="GO" id="GO:0016787">
    <property type="term" value="F:hydrolase activity"/>
    <property type="evidence" value="ECO:0007669"/>
    <property type="project" value="UniProtKB-KW"/>
</dbReference>
<keyword evidence="2" id="KW-1277">Toxin-antitoxin system</keyword>
<dbReference type="PANTHER" id="PTHR38039:SF1">
    <property type="entry name" value="TOXIN YOEB"/>
    <property type="match status" value="1"/>
</dbReference>
<sequence length="104" mass="11994">MSNRWKVKIKSSAKGDLKKVLRSPLRQSFEEIQNVLESDPYKPIQSFEKLTPPAAGYYSRRINGQHRVVYTIDKVTKIVEIYSCWAHYESGALEMSGKSNSRKN</sequence>
<dbReference type="PATRIC" id="fig|1423759.3.peg.1797"/>
<evidence type="ECO:0000313" key="9">
    <source>
        <dbReference type="Proteomes" id="UP000051448"/>
    </source>
</evidence>
<dbReference type="OrthoDB" id="9801102at2"/>
<evidence type="ECO:0000256" key="1">
    <source>
        <dbReference type="ARBA" id="ARBA00008172"/>
    </source>
</evidence>
<keyword evidence="9" id="KW-1185">Reference proteome</keyword>
<organism evidence="8 9">
    <name type="scientific">Liquorilactobacillus hordei DSM 19519</name>
    <dbReference type="NCBI Taxonomy" id="1423759"/>
    <lineage>
        <taxon>Bacteria</taxon>
        <taxon>Bacillati</taxon>
        <taxon>Bacillota</taxon>
        <taxon>Bacilli</taxon>
        <taxon>Lactobacillales</taxon>
        <taxon>Lactobacillaceae</taxon>
        <taxon>Liquorilactobacillus</taxon>
    </lineage>
</organism>
<dbReference type="Gene3D" id="3.30.2310.20">
    <property type="entry name" value="RelE-like"/>
    <property type="match status" value="1"/>
</dbReference>
<dbReference type="AlphaFoldDB" id="A0A0R1MA33"/>
<evidence type="ECO:0000256" key="2">
    <source>
        <dbReference type="ARBA" id="ARBA00022649"/>
    </source>
</evidence>
<dbReference type="InterPro" id="IPR035093">
    <property type="entry name" value="RelE/ParE_toxin_dom_sf"/>
</dbReference>
<dbReference type="PANTHER" id="PTHR38039">
    <property type="entry name" value="TOXIN YOEB"/>
    <property type="match status" value="1"/>
</dbReference>
<keyword evidence="4" id="KW-0255">Endonuclease</keyword>
<evidence type="ECO:0000313" key="8">
    <source>
        <dbReference type="EMBL" id="KRL05024.1"/>
    </source>
</evidence>
<evidence type="ECO:0000256" key="5">
    <source>
        <dbReference type="ARBA" id="ARBA00022801"/>
    </source>
</evidence>
<evidence type="ECO:0000256" key="3">
    <source>
        <dbReference type="ARBA" id="ARBA00022722"/>
    </source>
</evidence>
<dbReference type="GO" id="GO:0004519">
    <property type="term" value="F:endonuclease activity"/>
    <property type="evidence" value="ECO:0007669"/>
    <property type="project" value="UniProtKB-KW"/>
</dbReference>
<dbReference type="EMBL" id="AZDX01000051">
    <property type="protein sequence ID" value="KRL05024.1"/>
    <property type="molecule type" value="Genomic_DNA"/>
</dbReference>
<gene>
    <name evidence="8" type="ORF">FC92_GL001720</name>
</gene>
<dbReference type="STRING" id="1423759.FC92_GL001720"/>
<reference evidence="8 9" key="1">
    <citation type="journal article" date="2015" name="Genome Announc.">
        <title>Expanding the biotechnology potential of lactobacilli through comparative genomics of 213 strains and associated genera.</title>
        <authorList>
            <person name="Sun Z."/>
            <person name="Harris H.M."/>
            <person name="McCann A."/>
            <person name="Guo C."/>
            <person name="Argimon S."/>
            <person name="Zhang W."/>
            <person name="Yang X."/>
            <person name="Jeffery I.B."/>
            <person name="Cooney J.C."/>
            <person name="Kagawa T.F."/>
            <person name="Liu W."/>
            <person name="Song Y."/>
            <person name="Salvetti E."/>
            <person name="Wrobel A."/>
            <person name="Rasinkangas P."/>
            <person name="Parkhill J."/>
            <person name="Rea M.C."/>
            <person name="O'Sullivan O."/>
            <person name="Ritari J."/>
            <person name="Douillard F.P."/>
            <person name="Paul Ross R."/>
            <person name="Yang R."/>
            <person name="Briner A.E."/>
            <person name="Felis G.E."/>
            <person name="de Vos W.M."/>
            <person name="Barrangou R."/>
            <person name="Klaenhammer T.R."/>
            <person name="Caufield P.W."/>
            <person name="Cui Y."/>
            <person name="Zhang H."/>
            <person name="O'Toole P.W."/>
        </authorList>
    </citation>
    <scope>NUCLEOTIDE SEQUENCE [LARGE SCALE GENOMIC DNA]</scope>
    <source>
        <strain evidence="8 9">DSM 19519</strain>
    </source>
</reference>
<name>A0A0R1MA33_9LACO</name>
<protein>
    <recommendedName>
        <fullName evidence="7">Endoribonuclease YoeB</fullName>
    </recommendedName>
    <alternativeName>
        <fullName evidence="6">Putative mRNA interferase YoeB</fullName>
    </alternativeName>
</protein>
<comment type="caution">
    <text evidence="8">The sequence shown here is derived from an EMBL/GenBank/DDBJ whole genome shotgun (WGS) entry which is preliminary data.</text>
</comment>
<keyword evidence="3" id="KW-0540">Nuclease</keyword>
<dbReference type="InterPro" id="IPR009614">
    <property type="entry name" value="YoeB_toxin"/>
</dbReference>